<dbReference type="Pfam" id="PF17826">
    <property type="entry name" value="DUF5588"/>
    <property type="match status" value="1"/>
</dbReference>
<gene>
    <name evidence="1" type="ORF">DAPPUDRAFT_304338</name>
</gene>
<dbReference type="Gene3D" id="1.25.40.10">
    <property type="entry name" value="Tetratricopeptide repeat domain"/>
    <property type="match status" value="1"/>
</dbReference>
<dbReference type="EMBL" id="GL732550">
    <property type="protein sequence ID" value="EFX79904.1"/>
    <property type="molecule type" value="Genomic_DNA"/>
</dbReference>
<sequence length="329" mass="37908">MDFGSFADDFFESEECDNKEISSQFHWIAHRSEPGWFHEVCESASEGDVTFNIKHLRANHLYYTGRYVEAANTFTELLKLLRTGNHQREVSEGLCRSHLKLGDFKMALEAANQFKLSCKSEAHFSSYHMMCGEIHRKNMDFQQELIHLQQAIKIHPTNTEMWLKTAECYGHISQIDIYDVPFPLSNDKDTTWFAAASLLRVDIILKSLAGRESFGNLKKKRNQKLQNLVHPIVASLPKNFTSKAHEALSRDVYNIESQTQDETEFVDLGSSKQEKPVECESDELIVAMGSESQKDWFEKQWFSFADSIQENMYYIPPDNTQTDVVLNAL</sequence>
<organism evidence="1 2">
    <name type="scientific">Daphnia pulex</name>
    <name type="common">Water flea</name>
    <dbReference type="NCBI Taxonomy" id="6669"/>
    <lineage>
        <taxon>Eukaryota</taxon>
        <taxon>Metazoa</taxon>
        <taxon>Ecdysozoa</taxon>
        <taxon>Arthropoda</taxon>
        <taxon>Crustacea</taxon>
        <taxon>Branchiopoda</taxon>
        <taxon>Diplostraca</taxon>
        <taxon>Cladocera</taxon>
        <taxon>Anomopoda</taxon>
        <taxon>Daphniidae</taxon>
        <taxon>Daphnia</taxon>
    </lineage>
</organism>
<accession>E9GKV2</accession>
<dbReference type="InterPro" id="IPR041404">
    <property type="entry name" value="DUF5588"/>
</dbReference>
<protein>
    <submittedName>
        <fullName evidence="1">Uncharacterized protein</fullName>
    </submittedName>
</protein>
<dbReference type="PANTHER" id="PTHR31919:SF1">
    <property type="entry name" value="ZINC FINGERS AND HOMEOBOXES PROTEIN 1, ISOFORM 2"/>
    <property type="match status" value="1"/>
</dbReference>
<dbReference type="Proteomes" id="UP000000305">
    <property type="component" value="Unassembled WGS sequence"/>
</dbReference>
<dbReference type="HOGENOM" id="CLU_845338_0_0_1"/>
<dbReference type="InParanoid" id="E9GKV2"/>
<dbReference type="OMA" id="HRVALWM"/>
<dbReference type="SUPFAM" id="SSF48452">
    <property type="entry name" value="TPR-like"/>
    <property type="match status" value="1"/>
</dbReference>
<proteinExistence type="predicted"/>
<dbReference type="OrthoDB" id="6334002at2759"/>
<dbReference type="InterPro" id="IPR011990">
    <property type="entry name" value="TPR-like_helical_dom_sf"/>
</dbReference>
<evidence type="ECO:0000313" key="2">
    <source>
        <dbReference type="Proteomes" id="UP000000305"/>
    </source>
</evidence>
<dbReference type="AlphaFoldDB" id="E9GKV2"/>
<name>E9GKV2_DAPPU</name>
<reference evidence="1 2" key="1">
    <citation type="journal article" date="2011" name="Science">
        <title>The ecoresponsive genome of Daphnia pulex.</title>
        <authorList>
            <person name="Colbourne J.K."/>
            <person name="Pfrender M.E."/>
            <person name="Gilbert D."/>
            <person name="Thomas W.K."/>
            <person name="Tucker A."/>
            <person name="Oakley T.H."/>
            <person name="Tokishita S."/>
            <person name="Aerts A."/>
            <person name="Arnold G.J."/>
            <person name="Basu M.K."/>
            <person name="Bauer D.J."/>
            <person name="Caceres C.E."/>
            <person name="Carmel L."/>
            <person name="Casola C."/>
            <person name="Choi J.H."/>
            <person name="Detter J.C."/>
            <person name="Dong Q."/>
            <person name="Dusheyko S."/>
            <person name="Eads B.D."/>
            <person name="Frohlich T."/>
            <person name="Geiler-Samerotte K.A."/>
            <person name="Gerlach D."/>
            <person name="Hatcher P."/>
            <person name="Jogdeo S."/>
            <person name="Krijgsveld J."/>
            <person name="Kriventseva E.V."/>
            <person name="Kultz D."/>
            <person name="Laforsch C."/>
            <person name="Lindquist E."/>
            <person name="Lopez J."/>
            <person name="Manak J.R."/>
            <person name="Muller J."/>
            <person name="Pangilinan J."/>
            <person name="Patwardhan R.P."/>
            <person name="Pitluck S."/>
            <person name="Pritham E.J."/>
            <person name="Rechtsteiner A."/>
            <person name="Rho M."/>
            <person name="Rogozin I.B."/>
            <person name="Sakarya O."/>
            <person name="Salamov A."/>
            <person name="Schaack S."/>
            <person name="Shapiro H."/>
            <person name="Shiga Y."/>
            <person name="Skalitzky C."/>
            <person name="Smith Z."/>
            <person name="Souvorov A."/>
            <person name="Sung W."/>
            <person name="Tang Z."/>
            <person name="Tsuchiya D."/>
            <person name="Tu H."/>
            <person name="Vos H."/>
            <person name="Wang M."/>
            <person name="Wolf Y.I."/>
            <person name="Yamagata H."/>
            <person name="Yamada T."/>
            <person name="Ye Y."/>
            <person name="Shaw J.R."/>
            <person name="Andrews J."/>
            <person name="Crease T.J."/>
            <person name="Tang H."/>
            <person name="Lucas S.M."/>
            <person name="Robertson H.M."/>
            <person name="Bork P."/>
            <person name="Koonin E.V."/>
            <person name="Zdobnov E.M."/>
            <person name="Grigoriev I.V."/>
            <person name="Lynch M."/>
            <person name="Boore J.L."/>
        </authorList>
    </citation>
    <scope>NUCLEOTIDE SEQUENCE [LARGE SCALE GENOMIC DNA]</scope>
</reference>
<evidence type="ECO:0000313" key="1">
    <source>
        <dbReference type="EMBL" id="EFX79904.1"/>
    </source>
</evidence>
<keyword evidence="2" id="KW-1185">Reference proteome</keyword>
<dbReference type="PANTHER" id="PTHR31919">
    <property type="entry name" value="ZINC FINGERS AND HOMEOBOXES PROTEIN 1, ISOFORM 2"/>
    <property type="match status" value="1"/>
</dbReference>
<dbReference type="KEGG" id="dpx:DAPPUDRAFT_304338"/>
<dbReference type="PhylomeDB" id="E9GKV2"/>